<dbReference type="InterPro" id="IPR007525">
    <property type="entry name" value="FrhB_FdhB_C"/>
</dbReference>
<dbReference type="HOGENOM" id="CLU_037958_1_0_10"/>
<evidence type="ECO:0000256" key="2">
    <source>
        <dbReference type="ARBA" id="ARBA00023004"/>
    </source>
</evidence>
<organism evidence="5 6">
    <name type="scientific">Phocaeicola coprocola DSM 17136</name>
    <dbReference type="NCBI Taxonomy" id="470145"/>
    <lineage>
        <taxon>Bacteria</taxon>
        <taxon>Pseudomonadati</taxon>
        <taxon>Bacteroidota</taxon>
        <taxon>Bacteroidia</taxon>
        <taxon>Bacteroidales</taxon>
        <taxon>Bacteroidaceae</taxon>
        <taxon>Phocaeicola</taxon>
    </lineage>
</organism>
<dbReference type="InterPro" id="IPR017900">
    <property type="entry name" value="4Fe4S_Fe_S_CS"/>
</dbReference>
<keyword evidence="3" id="KW-0411">Iron-sulfur</keyword>
<dbReference type="GO" id="GO:0046872">
    <property type="term" value="F:metal ion binding"/>
    <property type="evidence" value="ECO:0007669"/>
    <property type="project" value="UniProtKB-KW"/>
</dbReference>
<dbReference type="PANTHER" id="PTHR43193">
    <property type="match status" value="1"/>
</dbReference>
<dbReference type="eggNOG" id="COG1035">
    <property type="taxonomic scope" value="Bacteria"/>
</dbReference>
<reference evidence="5 6" key="2">
    <citation type="submission" date="2008-04" db="EMBL/GenBank/DDBJ databases">
        <authorList>
            <person name="Fulton L."/>
            <person name="Clifton S."/>
            <person name="Fulton B."/>
            <person name="Xu J."/>
            <person name="Minx P."/>
            <person name="Pepin K.H."/>
            <person name="Johnson M."/>
            <person name="Thiruvilangam P."/>
            <person name="Bhonagiri V."/>
            <person name="Nash W.E."/>
            <person name="Mardis E.R."/>
            <person name="Wilson R.K."/>
        </authorList>
    </citation>
    <scope>NUCLEOTIDE SEQUENCE [LARGE SCALE GENOMIC DNA]</scope>
    <source>
        <strain evidence="5 6">DSM 17136</strain>
    </source>
</reference>
<evidence type="ECO:0000256" key="3">
    <source>
        <dbReference type="ARBA" id="ARBA00023014"/>
    </source>
</evidence>
<dbReference type="PROSITE" id="PS00198">
    <property type="entry name" value="4FE4S_FER_1"/>
    <property type="match status" value="1"/>
</dbReference>
<dbReference type="EMBL" id="ABIY02000022">
    <property type="protein sequence ID" value="EDV02646.1"/>
    <property type="molecule type" value="Genomic_DNA"/>
</dbReference>
<dbReference type="InterPro" id="IPR017896">
    <property type="entry name" value="4Fe4S_Fe-S-bd"/>
</dbReference>
<dbReference type="InterPro" id="IPR052977">
    <property type="entry name" value="Polyferredoxin-like_ET"/>
</dbReference>
<dbReference type="PANTHER" id="PTHR43193:SF2">
    <property type="entry name" value="POLYFERREDOXIN PROTEIN FWDF"/>
    <property type="match status" value="1"/>
</dbReference>
<keyword evidence="1" id="KW-0479">Metal-binding</keyword>
<evidence type="ECO:0000256" key="1">
    <source>
        <dbReference type="ARBA" id="ARBA00022723"/>
    </source>
</evidence>
<name>B3JEB4_9BACT</name>
<sequence>MKEDNEGFRYPEVNTKICIECGLCEKICPIQNTPHNNNEITDSYVIQHKNNEIRRDSTSGGFFSAICDYVIAQNGYVFGAVYNEKMEVVHYGTNQKEEIKRFRGSKYVQSQIGNTYQETKSLLLKGYLVCFSGTPCQIAGLKNFLRKEYTNLITVDLVCRGNPSPLLLKKYLAYQEKYYNSKITKVKFRDKYYGYDFSTMTLEFQNEKIQYHYGMEGDPMLKFFFLDLCSKPACHQCKFKTIERVSDFTIFDCWNAKSFTKKMDKKGATHVFIHSSKGHEVFEQLKSYFHYQKTDIQQAVRQDGCMILSSTTPSKNREQFFNDLNSLPFDKVQKKYFPLTLKRKLIIKLKPFLYYIGVFKFYMRLKNKKHA</sequence>
<evidence type="ECO:0000313" key="6">
    <source>
        <dbReference type="Proteomes" id="UP000003146"/>
    </source>
</evidence>
<evidence type="ECO:0000259" key="4">
    <source>
        <dbReference type="PROSITE" id="PS51379"/>
    </source>
</evidence>
<dbReference type="GO" id="GO:0051536">
    <property type="term" value="F:iron-sulfur cluster binding"/>
    <property type="evidence" value="ECO:0007669"/>
    <property type="project" value="UniProtKB-KW"/>
</dbReference>
<dbReference type="STRING" id="470145.BACCOP_00205"/>
<proteinExistence type="predicted"/>
<dbReference type="SUPFAM" id="SSF54862">
    <property type="entry name" value="4Fe-4S ferredoxins"/>
    <property type="match status" value="1"/>
</dbReference>
<dbReference type="Proteomes" id="UP000003146">
    <property type="component" value="Unassembled WGS sequence"/>
</dbReference>
<evidence type="ECO:0000313" key="5">
    <source>
        <dbReference type="EMBL" id="EDV02646.1"/>
    </source>
</evidence>
<keyword evidence="2" id="KW-0408">Iron</keyword>
<dbReference type="AlphaFoldDB" id="B3JEB4"/>
<comment type="caution">
    <text evidence="5">The sequence shown here is derived from an EMBL/GenBank/DDBJ whole genome shotgun (WGS) entry which is preliminary data.</text>
</comment>
<dbReference type="Pfam" id="PF04432">
    <property type="entry name" value="FrhB_FdhB_C"/>
    <property type="match status" value="1"/>
</dbReference>
<gene>
    <name evidence="5" type="ORF">BACCOP_00205</name>
</gene>
<protein>
    <recommendedName>
        <fullName evidence="4">4Fe-4S ferredoxin-type domain-containing protein</fullName>
    </recommendedName>
</protein>
<feature type="domain" description="4Fe-4S ferredoxin-type" evidence="4">
    <location>
        <begin position="9"/>
        <end position="39"/>
    </location>
</feature>
<accession>B3JEB4</accession>
<reference evidence="5 6" key="1">
    <citation type="submission" date="2008-04" db="EMBL/GenBank/DDBJ databases">
        <title>Draft genome sequence of Bacteroides coprocola (DSM 17136).</title>
        <authorList>
            <person name="Sudarsanam P."/>
            <person name="Ley R."/>
            <person name="Guruge J."/>
            <person name="Turnbaugh P.J."/>
            <person name="Mahowald M."/>
            <person name="Liep D."/>
            <person name="Gordon J."/>
        </authorList>
    </citation>
    <scope>NUCLEOTIDE SEQUENCE [LARGE SCALE GENOMIC DNA]</scope>
    <source>
        <strain evidence="5 6">DSM 17136</strain>
    </source>
</reference>
<dbReference type="PROSITE" id="PS51379">
    <property type="entry name" value="4FE4S_FER_2"/>
    <property type="match status" value="1"/>
</dbReference>